<gene>
    <name evidence="5" type="ORF">Defa_23060</name>
</gene>
<dbReference type="Pfam" id="PF07690">
    <property type="entry name" value="MFS_1"/>
    <property type="match status" value="1"/>
</dbReference>
<feature type="transmembrane region" description="Helical" evidence="4">
    <location>
        <begin position="304"/>
        <end position="324"/>
    </location>
</feature>
<dbReference type="RefSeq" id="WP_012624058.1">
    <property type="nucleotide sequence ID" value="NZ_BAAFSG010000001.1"/>
</dbReference>
<dbReference type="InterPro" id="IPR036259">
    <property type="entry name" value="MFS_trans_sf"/>
</dbReference>
<evidence type="ECO:0000256" key="4">
    <source>
        <dbReference type="SAM" id="Phobius"/>
    </source>
</evidence>
<dbReference type="InterPro" id="IPR052524">
    <property type="entry name" value="MFS_Cyanate_Porter"/>
</dbReference>
<feature type="transmembrane region" description="Helical" evidence="4">
    <location>
        <begin position="255"/>
        <end position="272"/>
    </location>
</feature>
<comment type="caution">
    <text evidence="5">The sequence shown here is derived from an EMBL/GenBank/DDBJ whole genome shotgun (WGS) entry which is preliminary data.</text>
</comment>
<evidence type="ECO:0000256" key="2">
    <source>
        <dbReference type="ARBA" id="ARBA00022989"/>
    </source>
</evidence>
<dbReference type="Gene3D" id="1.20.1250.20">
    <property type="entry name" value="MFS general substrate transporter like domains"/>
    <property type="match status" value="1"/>
</dbReference>
<feature type="transmembrane region" description="Helical" evidence="4">
    <location>
        <begin position="279"/>
        <end position="298"/>
    </location>
</feature>
<dbReference type="InterPro" id="IPR011701">
    <property type="entry name" value="MFS"/>
</dbReference>
<evidence type="ECO:0000256" key="3">
    <source>
        <dbReference type="ARBA" id="ARBA00023136"/>
    </source>
</evidence>
<proteinExistence type="predicted"/>
<feature type="transmembrane region" description="Helical" evidence="4">
    <location>
        <begin position="81"/>
        <end position="98"/>
    </location>
</feature>
<dbReference type="EMBL" id="BAAFSG010000001">
    <property type="protein sequence ID" value="GAB1254819.1"/>
    <property type="molecule type" value="Genomic_DNA"/>
</dbReference>
<feature type="transmembrane region" description="Helical" evidence="4">
    <location>
        <begin position="12"/>
        <end position="30"/>
    </location>
</feature>
<feature type="transmembrane region" description="Helical" evidence="4">
    <location>
        <begin position="212"/>
        <end position="235"/>
    </location>
</feature>
<keyword evidence="1 4" id="KW-0812">Transmembrane</keyword>
<feature type="transmembrane region" description="Helical" evidence="4">
    <location>
        <begin position="104"/>
        <end position="126"/>
    </location>
</feature>
<evidence type="ECO:0000313" key="6">
    <source>
        <dbReference type="Proteomes" id="UP001628192"/>
    </source>
</evidence>
<dbReference type="PANTHER" id="PTHR23523">
    <property type="match status" value="1"/>
</dbReference>
<dbReference type="SUPFAM" id="SSF103473">
    <property type="entry name" value="MFS general substrate transporter"/>
    <property type="match status" value="1"/>
</dbReference>
<accession>A0ABQ0EB00</accession>
<feature type="transmembrane region" description="Helical" evidence="4">
    <location>
        <begin position="345"/>
        <end position="363"/>
    </location>
</feature>
<evidence type="ECO:0000313" key="5">
    <source>
        <dbReference type="EMBL" id="GAB1254819.1"/>
    </source>
</evidence>
<protein>
    <submittedName>
        <fullName evidence="5">CynX/NimT family MFS transporter</fullName>
    </submittedName>
</protein>
<feature type="transmembrane region" description="Helical" evidence="4">
    <location>
        <begin position="369"/>
        <end position="388"/>
    </location>
</feature>
<keyword evidence="6" id="KW-1185">Reference proteome</keyword>
<dbReference type="PANTHER" id="PTHR23523:SF2">
    <property type="entry name" value="2-NITROIMIDAZOLE TRANSPORTER"/>
    <property type="match status" value="1"/>
</dbReference>
<reference evidence="5 6" key="1">
    <citation type="journal article" date="2025" name="Int. J. Syst. Evol. Microbiol.">
        <title>Desulfovibrio falkowii sp. nov., Porphyromonas miyakawae sp. nov., Mediterraneibacter flintii sp. nov. and Owariibacterium komagatae gen. nov., sp. nov., isolated from human faeces.</title>
        <authorList>
            <person name="Hamaguchi T."/>
            <person name="Ohara M."/>
            <person name="Hisatomi A."/>
            <person name="Sekiguchi K."/>
            <person name="Takeda J.I."/>
            <person name="Ueyama J."/>
            <person name="Ito M."/>
            <person name="Nishiwaki H."/>
            <person name="Ogi T."/>
            <person name="Hirayama M."/>
            <person name="Ohkuma M."/>
            <person name="Sakamoto M."/>
            <person name="Ohno K."/>
        </authorList>
    </citation>
    <scope>NUCLEOTIDE SEQUENCE [LARGE SCALE GENOMIC DNA]</scope>
    <source>
        <strain evidence="5 6">13CB8C</strain>
    </source>
</reference>
<keyword evidence="3 4" id="KW-0472">Membrane</keyword>
<feature type="transmembrane region" description="Helical" evidence="4">
    <location>
        <begin position="50"/>
        <end position="69"/>
    </location>
</feature>
<keyword evidence="2 4" id="KW-1133">Transmembrane helix</keyword>
<name>A0ABQ0EB00_9BACT</name>
<sequence>MSVKKTPEARRQVMLAVGILCIATCLRAPFTSMGPLLEIVQKALHLSTTATGLVNALPLLAFATVSPLAPAISRKVGLERALGLALFLIGGGIVLRSLGHGWSLYAGTVFIGCGIAVGNVLLPSLVKRDFPGSIARLTALYALTMGISAALGSALVVPLAQSFGWGWEFAAGSLLLLPLGAGVVWLPQLAARNSSTGKVQEEPRGAPLWKSALAWQVTLFFGLTSLTYYICVSWLPALLISAGFTDAEAGNIHGVMQLASAAPGLLLIPVVGRMKDQRFIAAAVAGIAALGAAGLAALPGLALIWGSCIGFGAGAAIILGLMFIGLRTNNTFQAAALSGMAQSMGYLLASCGPIGAGAVYDMAQSWSAVFYGCAGLCMLLGLIGLGAGRDMRIGEKKQ</sequence>
<organism evidence="5 6">
    <name type="scientific">Desulfovibrio falkowii</name>
    <dbReference type="NCBI Taxonomy" id="3136602"/>
    <lineage>
        <taxon>Bacteria</taxon>
        <taxon>Pseudomonadati</taxon>
        <taxon>Thermodesulfobacteriota</taxon>
        <taxon>Desulfovibrionia</taxon>
        <taxon>Desulfovibrionales</taxon>
        <taxon>Desulfovibrionaceae</taxon>
        <taxon>Desulfovibrio</taxon>
    </lineage>
</organism>
<feature type="transmembrane region" description="Helical" evidence="4">
    <location>
        <begin position="138"/>
        <end position="157"/>
    </location>
</feature>
<feature type="transmembrane region" description="Helical" evidence="4">
    <location>
        <begin position="169"/>
        <end position="191"/>
    </location>
</feature>
<dbReference type="Proteomes" id="UP001628192">
    <property type="component" value="Unassembled WGS sequence"/>
</dbReference>
<evidence type="ECO:0000256" key="1">
    <source>
        <dbReference type="ARBA" id="ARBA00022692"/>
    </source>
</evidence>